<gene>
    <name evidence="2" type="ORF">QBC38DRAFT_517185</name>
</gene>
<dbReference type="AlphaFoldDB" id="A0AAN7BH64"/>
<protein>
    <recommendedName>
        <fullName evidence="4">NACHT domain-containing protein</fullName>
    </recommendedName>
</protein>
<dbReference type="EMBL" id="MU865430">
    <property type="protein sequence ID" value="KAK4223329.1"/>
    <property type="molecule type" value="Genomic_DNA"/>
</dbReference>
<comment type="caution">
    <text evidence="2">The sequence shown here is derived from an EMBL/GenBank/DDBJ whole genome shotgun (WGS) entry which is preliminary data.</text>
</comment>
<evidence type="ECO:0000256" key="1">
    <source>
        <dbReference type="SAM" id="MobiDB-lite"/>
    </source>
</evidence>
<dbReference type="InterPro" id="IPR027417">
    <property type="entry name" value="P-loop_NTPase"/>
</dbReference>
<organism evidence="2 3">
    <name type="scientific">Podospora fimiseda</name>
    <dbReference type="NCBI Taxonomy" id="252190"/>
    <lineage>
        <taxon>Eukaryota</taxon>
        <taxon>Fungi</taxon>
        <taxon>Dikarya</taxon>
        <taxon>Ascomycota</taxon>
        <taxon>Pezizomycotina</taxon>
        <taxon>Sordariomycetes</taxon>
        <taxon>Sordariomycetidae</taxon>
        <taxon>Sordariales</taxon>
        <taxon>Podosporaceae</taxon>
        <taxon>Podospora</taxon>
    </lineage>
</organism>
<evidence type="ECO:0000313" key="3">
    <source>
        <dbReference type="Proteomes" id="UP001301958"/>
    </source>
</evidence>
<evidence type="ECO:0008006" key="4">
    <source>
        <dbReference type="Google" id="ProtNLM"/>
    </source>
</evidence>
<dbReference type="Proteomes" id="UP001301958">
    <property type="component" value="Unassembled WGS sequence"/>
</dbReference>
<evidence type="ECO:0000313" key="2">
    <source>
        <dbReference type="EMBL" id="KAK4223329.1"/>
    </source>
</evidence>
<dbReference type="PANTHER" id="PTHR10039">
    <property type="entry name" value="AMELOGENIN"/>
    <property type="match status" value="1"/>
</dbReference>
<reference evidence="2" key="1">
    <citation type="journal article" date="2023" name="Mol. Phylogenet. Evol.">
        <title>Genome-scale phylogeny and comparative genomics of the fungal order Sordariales.</title>
        <authorList>
            <person name="Hensen N."/>
            <person name="Bonometti L."/>
            <person name="Westerberg I."/>
            <person name="Brannstrom I.O."/>
            <person name="Guillou S."/>
            <person name="Cros-Aarteil S."/>
            <person name="Calhoun S."/>
            <person name="Haridas S."/>
            <person name="Kuo A."/>
            <person name="Mondo S."/>
            <person name="Pangilinan J."/>
            <person name="Riley R."/>
            <person name="LaButti K."/>
            <person name="Andreopoulos B."/>
            <person name="Lipzen A."/>
            <person name="Chen C."/>
            <person name="Yan M."/>
            <person name="Daum C."/>
            <person name="Ng V."/>
            <person name="Clum A."/>
            <person name="Steindorff A."/>
            <person name="Ohm R.A."/>
            <person name="Martin F."/>
            <person name="Silar P."/>
            <person name="Natvig D.O."/>
            <person name="Lalanne C."/>
            <person name="Gautier V."/>
            <person name="Ament-Velasquez S.L."/>
            <person name="Kruys A."/>
            <person name="Hutchinson M.I."/>
            <person name="Powell A.J."/>
            <person name="Barry K."/>
            <person name="Miller A.N."/>
            <person name="Grigoriev I.V."/>
            <person name="Debuchy R."/>
            <person name="Gladieux P."/>
            <person name="Hiltunen Thoren M."/>
            <person name="Johannesson H."/>
        </authorList>
    </citation>
    <scope>NUCLEOTIDE SEQUENCE</scope>
    <source>
        <strain evidence="2">CBS 990.96</strain>
    </source>
</reference>
<name>A0AAN7BH64_9PEZI</name>
<feature type="region of interest" description="Disordered" evidence="1">
    <location>
        <begin position="852"/>
        <end position="897"/>
    </location>
</feature>
<accession>A0AAN7BH64</accession>
<dbReference type="PANTHER" id="PTHR10039:SF14">
    <property type="entry name" value="NACHT DOMAIN-CONTAINING PROTEIN"/>
    <property type="match status" value="1"/>
</dbReference>
<feature type="compositionally biased region" description="Polar residues" evidence="1">
    <location>
        <begin position="874"/>
        <end position="893"/>
    </location>
</feature>
<proteinExistence type="predicted"/>
<feature type="region of interest" description="Disordered" evidence="1">
    <location>
        <begin position="763"/>
        <end position="797"/>
    </location>
</feature>
<sequence length="924" mass="103910">MASREAWPWLFADPRHLSEQKHPDTLDWAVLLCRHIDVTKLCILTKERIIEPSDSPFNGHSSILPPSTQALDKILSAYSQIGNALPRLTQYEDAFRGNHDFEHLLAFLFQNITEFHTKTLDLLRKPAWKIFFVSSWGRFESRFGAILDSINKTSTLIDQEASSLNIVIMKEWHTELLEKAEVAETRWQSQQFQALMKWLETSDKEHQSRYDWLRDRACEGTGGWIMNHTKFRACMRQGNSPTGILWMNGKPGSGKDWSILFFSKASLITMTIKSVLCSQVVKFLQMDKKRHVVFIFGTRQTHLSAYDIQTYILQAIVAQVIRLNNDMVPFLYDEYLAKAQLSSAAIRLVVDGVDELPTSEHKKIIKDLLELAKKSNGTLKLLFPSQDLPSIRPNDSMGSSRLFTPSLLNQHPGVARFYGQTLNNITARCSPAQLLMVKRIFVWLIFSKDGLRTKKTDFLIGSTIRPGTEELNRDSRPFPTSLDVCKPLIEDGPHGTVTIVHSTVTEHLLSPDSGPFINQTEAQHSLAYACVCQVSRNLDLAIAADHNKHLLDVCLGLFGLLDYTNEYWKLHLKDALHLGYNTQPTAVPEHQATLIQQINRLFKKYSSASSILGPTKTLSEISLELVGPAGTLSISNPQTTAQIPDLLTMVVQVQTLTTTATHVLEYSTTGATSGQESDSLPLERAETRYRDLVRQILLQPNQGLLPSEVMTFRQQYATSAYPCPHKDESCGYNDVGFPSKASLQAHVRKYHNQRTVRALPKSIRRSNTPSIPGQQAARPASNSRLKIEPPSTALRSDSAADTIANANGLESIHHLQSSKVKKKTISLPLASLGLSHEDYWSQMLRLESETKTRLRNARNENNSPTGQADDHMPSTESQNSQGQGSDKQPSSLDITEEEHHLPEARLVWVKHQGIRMPKAWGLRL</sequence>
<reference evidence="2" key="2">
    <citation type="submission" date="2023-05" db="EMBL/GenBank/DDBJ databases">
        <authorList>
            <consortium name="Lawrence Berkeley National Laboratory"/>
            <person name="Steindorff A."/>
            <person name="Hensen N."/>
            <person name="Bonometti L."/>
            <person name="Westerberg I."/>
            <person name="Brannstrom I.O."/>
            <person name="Guillou S."/>
            <person name="Cros-Aarteil S."/>
            <person name="Calhoun S."/>
            <person name="Haridas S."/>
            <person name="Kuo A."/>
            <person name="Mondo S."/>
            <person name="Pangilinan J."/>
            <person name="Riley R."/>
            <person name="Labutti K."/>
            <person name="Andreopoulos B."/>
            <person name="Lipzen A."/>
            <person name="Chen C."/>
            <person name="Yanf M."/>
            <person name="Daum C."/>
            <person name="Ng V."/>
            <person name="Clum A."/>
            <person name="Ohm R."/>
            <person name="Martin F."/>
            <person name="Silar P."/>
            <person name="Natvig D."/>
            <person name="Lalanne C."/>
            <person name="Gautier V."/>
            <person name="Ament-Velasquez S.L."/>
            <person name="Kruys A."/>
            <person name="Hutchinson M.I."/>
            <person name="Powell A.J."/>
            <person name="Barry K."/>
            <person name="Miller A.N."/>
            <person name="Grigoriev I.V."/>
            <person name="Debuchy R."/>
            <person name="Gladieux P."/>
            <person name="Thoren M.H."/>
            <person name="Johannesson H."/>
        </authorList>
    </citation>
    <scope>NUCLEOTIDE SEQUENCE</scope>
    <source>
        <strain evidence="2">CBS 990.96</strain>
    </source>
</reference>
<keyword evidence="3" id="KW-1185">Reference proteome</keyword>
<dbReference type="Gene3D" id="3.40.50.300">
    <property type="entry name" value="P-loop containing nucleotide triphosphate hydrolases"/>
    <property type="match status" value="1"/>
</dbReference>